<evidence type="ECO:0000256" key="3">
    <source>
        <dbReference type="SAM" id="MobiDB-lite"/>
    </source>
</evidence>
<feature type="domain" description="SH2" evidence="4">
    <location>
        <begin position="107"/>
        <end position="195"/>
    </location>
</feature>
<dbReference type="InterPro" id="IPR036860">
    <property type="entry name" value="SH2_dom_sf"/>
</dbReference>
<comment type="caution">
    <text evidence="5">The sequence shown here is derived from an EMBL/GenBank/DDBJ whole genome shotgun (WGS) entry which is preliminary data.</text>
</comment>
<dbReference type="PANTHER" id="PTHR16186:SF10">
    <property type="entry name" value="SIGNAL-TRANSDUCING ADAPTOR PROTEIN 1"/>
    <property type="match status" value="1"/>
</dbReference>
<evidence type="ECO:0000313" key="5">
    <source>
        <dbReference type="EMBL" id="KAJ1205728.1"/>
    </source>
</evidence>
<dbReference type="InterPro" id="IPR000980">
    <property type="entry name" value="SH2"/>
</dbReference>
<dbReference type="Proteomes" id="UP001066276">
    <property type="component" value="Chromosome 1_2"/>
</dbReference>
<keyword evidence="6" id="KW-1185">Reference proteome</keyword>
<dbReference type="GO" id="GO:0019901">
    <property type="term" value="F:protein kinase binding"/>
    <property type="evidence" value="ECO:0007669"/>
    <property type="project" value="TreeGrafter"/>
</dbReference>
<reference evidence="5" key="1">
    <citation type="journal article" date="2022" name="bioRxiv">
        <title>Sequencing and chromosome-scale assembly of the giantPleurodeles waltlgenome.</title>
        <authorList>
            <person name="Brown T."/>
            <person name="Elewa A."/>
            <person name="Iarovenko S."/>
            <person name="Subramanian E."/>
            <person name="Araus A.J."/>
            <person name="Petzold A."/>
            <person name="Susuki M."/>
            <person name="Suzuki K.-i.T."/>
            <person name="Hayashi T."/>
            <person name="Toyoda A."/>
            <person name="Oliveira C."/>
            <person name="Osipova E."/>
            <person name="Leigh N.D."/>
            <person name="Simon A."/>
            <person name="Yun M.H."/>
        </authorList>
    </citation>
    <scope>NUCLEOTIDE SEQUENCE</scope>
    <source>
        <strain evidence="5">20211129_DDA</strain>
        <tissue evidence="5">Liver</tissue>
    </source>
</reference>
<dbReference type="GO" id="GO:0050861">
    <property type="term" value="P:positive regulation of B cell receptor signaling pathway"/>
    <property type="evidence" value="ECO:0007669"/>
    <property type="project" value="TreeGrafter"/>
</dbReference>
<dbReference type="Pfam" id="PF00017">
    <property type="entry name" value="SH2"/>
    <property type="match status" value="1"/>
</dbReference>
<evidence type="ECO:0000313" key="6">
    <source>
        <dbReference type="Proteomes" id="UP001066276"/>
    </source>
</evidence>
<dbReference type="AlphaFoldDB" id="A0AAV7VVN7"/>
<gene>
    <name evidence="5" type="ORF">NDU88_001155</name>
</gene>
<dbReference type="GO" id="GO:0035591">
    <property type="term" value="F:signaling adaptor activity"/>
    <property type="evidence" value="ECO:0007669"/>
    <property type="project" value="InterPro"/>
</dbReference>
<dbReference type="SUPFAM" id="SSF50729">
    <property type="entry name" value="PH domain-like"/>
    <property type="match status" value="1"/>
</dbReference>
<dbReference type="SUPFAM" id="SSF55550">
    <property type="entry name" value="SH2 domain"/>
    <property type="match status" value="1"/>
</dbReference>
<dbReference type="GO" id="GO:0007169">
    <property type="term" value="P:cell surface receptor protein tyrosine kinase signaling pathway"/>
    <property type="evidence" value="ECO:0007669"/>
    <property type="project" value="TreeGrafter"/>
</dbReference>
<feature type="compositionally biased region" description="Basic and acidic residues" evidence="3">
    <location>
        <begin position="247"/>
        <end position="264"/>
    </location>
</feature>
<dbReference type="EMBL" id="JANPWB010000002">
    <property type="protein sequence ID" value="KAJ1205728.1"/>
    <property type="molecule type" value="Genomic_DNA"/>
</dbReference>
<dbReference type="PROSITE" id="PS50001">
    <property type="entry name" value="SH2"/>
    <property type="match status" value="1"/>
</dbReference>
<dbReference type="Gene3D" id="2.30.29.30">
    <property type="entry name" value="Pleckstrin-homology domain (PH domain)/Phosphotyrosine-binding domain (PTB)"/>
    <property type="match status" value="1"/>
</dbReference>
<dbReference type="PANTHER" id="PTHR16186">
    <property type="entry name" value="SIGNAL-TRANSDUCING ADAPTOR PROTEIN-RELATED"/>
    <property type="match status" value="1"/>
</dbReference>
<evidence type="ECO:0000259" key="4">
    <source>
        <dbReference type="PROSITE" id="PS50001"/>
    </source>
</evidence>
<evidence type="ECO:0000256" key="1">
    <source>
        <dbReference type="ARBA" id="ARBA00022999"/>
    </source>
</evidence>
<evidence type="ECO:0000256" key="2">
    <source>
        <dbReference type="PROSITE-ProRule" id="PRU00191"/>
    </source>
</evidence>
<dbReference type="InterPro" id="IPR011993">
    <property type="entry name" value="PH-like_dom_sf"/>
</dbReference>
<feature type="region of interest" description="Disordered" evidence="3">
    <location>
        <begin position="247"/>
        <end position="276"/>
    </location>
</feature>
<protein>
    <recommendedName>
        <fullName evidence="4">SH2 domain-containing protein</fullName>
    </recommendedName>
</protein>
<name>A0AAV7VVN7_PLEWA</name>
<accession>A0AAV7VVN7</accession>
<dbReference type="SMART" id="SM00252">
    <property type="entry name" value="SH2"/>
    <property type="match status" value="1"/>
</dbReference>
<dbReference type="InterPro" id="IPR039111">
    <property type="entry name" value="STAP1/STAP2"/>
</dbReference>
<proteinExistence type="predicted"/>
<organism evidence="5 6">
    <name type="scientific">Pleurodeles waltl</name>
    <name type="common">Iberian ribbed newt</name>
    <dbReference type="NCBI Taxonomy" id="8319"/>
    <lineage>
        <taxon>Eukaryota</taxon>
        <taxon>Metazoa</taxon>
        <taxon>Chordata</taxon>
        <taxon>Craniata</taxon>
        <taxon>Vertebrata</taxon>
        <taxon>Euteleostomi</taxon>
        <taxon>Amphibia</taxon>
        <taxon>Batrachia</taxon>
        <taxon>Caudata</taxon>
        <taxon>Salamandroidea</taxon>
        <taxon>Salamandridae</taxon>
        <taxon>Pleurodelinae</taxon>
        <taxon>Pleurodeles</taxon>
    </lineage>
</organism>
<keyword evidence="1 2" id="KW-0727">SH2 domain</keyword>
<dbReference type="Gene3D" id="3.30.505.10">
    <property type="entry name" value="SH2 domain"/>
    <property type="match status" value="1"/>
</dbReference>
<sequence length="323" mass="36208">MHAETVDLMDLKSLADLFPSDKQLTKVTLTLPHEEVQLKTETPEDVEEWKGFILTVTQLSVPSRLALLPGQIIRLREVLELENHRRASQISNPGGIPVHGMDSPGGDYIDVLSMPSCFFQVSRKQATDMLEQNPSSGNLILRPGGDSKNFSISIMQPSDPPVVKHYKVLSSDKGYTIDLERPIKLKSLDKVIEYFIKETRGKLVPYVCNMYDTKLELIGCGSEKRDAAKQNKPQATVAPIISLPVRKTEPSKKTETPVKPEKQKKPMVPITEDDPGSAYLIADDMPEFQNLSLGCKSCDRNPAGYLNDELHDILKKRREKMQL</sequence>